<accession>A0A2X1RKK3</accession>
<dbReference type="AlphaFoldDB" id="A0A2X1RKK3"/>
<name>A0A2X1RKK3_KLEPN</name>
<dbReference type="EMBL" id="UASN01000021">
    <property type="protein sequence ID" value="SPX56296.1"/>
    <property type="molecule type" value="Genomic_DNA"/>
</dbReference>
<evidence type="ECO:0000256" key="1">
    <source>
        <dbReference type="SAM" id="MobiDB-lite"/>
    </source>
</evidence>
<proteinExistence type="predicted"/>
<dbReference type="Proteomes" id="UP000251123">
    <property type="component" value="Unassembled WGS sequence"/>
</dbReference>
<reference evidence="2 3" key="1">
    <citation type="submission" date="2018-06" db="EMBL/GenBank/DDBJ databases">
        <authorList>
            <consortium name="Pathogen Informatics"/>
            <person name="Doyle S."/>
        </authorList>
    </citation>
    <scope>NUCLEOTIDE SEQUENCE [LARGE SCALE GENOMIC DNA]</scope>
    <source>
        <strain evidence="2 3">NCTC9601</strain>
    </source>
</reference>
<feature type="region of interest" description="Disordered" evidence="1">
    <location>
        <begin position="127"/>
        <end position="167"/>
    </location>
</feature>
<organism evidence="2 3">
    <name type="scientific">Klebsiella pneumoniae</name>
    <dbReference type="NCBI Taxonomy" id="573"/>
    <lineage>
        <taxon>Bacteria</taxon>
        <taxon>Pseudomonadati</taxon>
        <taxon>Pseudomonadota</taxon>
        <taxon>Gammaproteobacteria</taxon>
        <taxon>Enterobacterales</taxon>
        <taxon>Enterobacteriaceae</taxon>
        <taxon>Klebsiella/Raoultella group</taxon>
        <taxon>Klebsiella</taxon>
        <taxon>Klebsiella pneumoniae complex</taxon>
    </lineage>
</organism>
<sequence length="167" mass="18377">MPTYLFLRRLRRSPRRLQRPDPGAPAGADRAVCPRGWRRTIPTGRMPPLVCRGPGRDTGSAPTATAATCCRACSTAPARRWVWWRCDRHYPARRAAGRYPLRLLWRVAGADTDALYRRGDVDAAPDPRLRVRGDARPGAGQRRAGVSPDHLAGLRPSGAQRNSAPAP</sequence>
<evidence type="ECO:0000313" key="3">
    <source>
        <dbReference type="Proteomes" id="UP000251123"/>
    </source>
</evidence>
<protein>
    <submittedName>
        <fullName evidence="2">Uncharacterized protein</fullName>
    </submittedName>
</protein>
<gene>
    <name evidence="2" type="ORF">NCTC9601_03487</name>
</gene>
<evidence type="ECO:0000313" key="2">
    <source>
        <dbReference type="EMBL" id="SPX56296.1"/>
    </source>
</evidence>